<feature type="domain" description="ABC transmembrane type-1" evidence="8">
    <location>
        <begin position="90"/>
        <end position="303"/>
    </location>
</feature>
<name>L9X1R8_9EURY</name>
<keyword evidence="6 7" id="KW-0472">Membrane</keyword>
<evidence type="ECO:0000313" key="9">
    <source>
        <dbReference type="EMBL" id="ELY55675.1"/>
    </source>
</evidence>
<keyword evidence="3" id="KW-1003">Cell membrane</keyword>
<dbReference type="PROSITE" id="PS50928">
    <property type="entry name" value="ABC_TM1"/>
    <property type="match status" value="1"/>
</dbReference>
<comment type="similarity">
    <text evidence="7">Belongs to the binding-protein-dependent transport system permease family.</text>
</comment>
<dbReference type="GO" id="GO:0005886">
    <property type="term" value="C:plasma membrane"/>
    <property type="evidence" value="ECO:0007669"/>
    <property type="project" value="UniProtKB-SubCell"/>
</dbReference>
<feature type="transmembrane region" description="Helical" evidence="7">
    <location>
        <begin position="94"/>
        <end position="115"/>
    </location>
</feature>
<dbReference type="InterPro" id="IPR035906">
    <property type="entry name" value="MetI-like_sf"/>
</dbReference>
<dbReference type="SUPFAM" id="SSF161098">
    <property type="entry name" value="MetI-like"/>
    <property type="match status" value="1"/>
</dbReference>
<dbReference type="Gene3D" id="1.10.3720.10">
    <property type="entry name" value="MetI-like"/>
    <property type="match status" value="1"/>
</dbReference>
<dbReference type="AlphaFoldDB" id="L9X1R8"/>
<reference evidence="9 10" key="1">
    <citation type="journal article" date="2014" name="PLoS Genet.">
        <title>Phylogenetically driven sequencing of extremely halophilic archaea reveals strategies for static and dynamic osmo-response.</title>
        <authorList>
            <person name="Becker E.A."/>
            <person name="Seitzer P.M."/>
            <person name="Tritt A."/>
            <person name="Larsen D."/>
            <person name="Krusor M."/>
            <person name="Yao A.I."/>
            <person name="Wu D."/>
            <person name="Madern D."/>
            <person name="Eisen J.A."/>
            <person name="Darling A.E."/>
            <person name="Facciotti M.T."/>
        </authorList>
    </citation>
    <scope>NUCLEOTIDE SEQUENCE [LARGE SCALE GENOMIC DNA]</scope>
    <source>
        <strain evidence="9 10">DSM 18795</strain>
    </source>
</reference>
<feature type="transmembrane region" description="Helical" evidence="7">
    <location>
        <begin position="127"/>
        <end position="144"/>
    </location>
</feature>
<evidence type="ECO:0000256" key="5">
    <source>
        <dbReference type="ARBA" id="ARBA00022989"/>
    </source>
</evidence>
<evidence type="ECO:0000313" key="10">
    <source>
        <dbReference type="Proteomes" id="UP000011531"/>
    </source>
</evidence>
<proteinExistence type="inferred from homology"/>
<dbReference type="EMBL" id="AOIA01000128">
    <property type="protein sequence ID" value="ELY55675.1"/>
    <property type="molecule type" value="Genomic_DNA"/>
</dbReference>
<dbReference type="InterPro" id="IPR051393">
    <property type="entry name" value="ABC_transporter_permease"/>
</dbReference>
<feature type="transmembrane region" description="Helical" evidence="7">
    <location>
        <begin position="175"/>
        <end position="199"/>
    </location>
</feature>
<keyword evidence="4 7" id="KW-0812">Transmembrane</keyword>
<dbReference type="PANTHER" id="PTHR30193">
    <property type="entry name" value="ABC TRANSPORTER PERMEASE PROTEIN"/>
    <property type="match status" value="1"/>
</dbReference>
<dbReference type="Pfam" id="PF00528">
    <property type="entry name" value="BPD_transp_1"/>
    <property type="match status" value="1"/>
</dbReference>
<protein>
    <submittedName>
        <fullName evidence="9">Sugar ABC transporter permease</fullName>
    </submittedName>
</protein>
<feature type="transmembrane region" description="Helical" evidence="7">
    <location>
        <begin position="34"/>
        <end position="55"/>
    </location>
</feature>
<dbReference type="CDD" id="cd06261">
    <property type="entry name" value="TM_PBP2"/>
    <property type="match status" value="1"/>
</dbReference>
<evidence type="ECO:0000256" key="2">
    <source>
        <dbReference type="ARBA" id="ARBA00022448"/>
    </source>
</evidence>
<feature type="transmembrane region" description="Helical" evidence="7">
    <location>
        <begin position="282"/>
        <end position="305"/>
    </location>
</feature>
<dbReference type="PANTHER" id="PTHR30193:SF42">
    <property type="entry name" value="ABC TRANSPORTER PERMEASE PROTEIN"/>
    <property type="match status" value="1"/>
</dbReference>
<sequence>MRTERRVRTDGGTADERSTAGRWRDSDFLQSAPFWGPPLVLMGLFVYGAIGWNFLLSLTDHSGFGRPDYTDLGLQNYWAMIQDPSIWEATRNTVVLLVVFTLACLAVGLVLAILLDREIRFGRTFRTVYLLPFALSFIVTAQFWRWMYNVNDGIINQFFGLFGLGPYNWLGDPRLVLGAVIFALVWQFSGYTMVIYLAALRSIPTAQYEAARVDGAGTFRMYRRVIVPQLRPAIVSATVVLVLFALKAFDFLYAVFDGYRPRQGSDILATKMMREGFNNSEWAYSSAIGLTLFVLSLAVIAPYLYTQYKRGNL</sequence>
<evidence type="ECO:0000256" key="3">
    <source>
        <dbReference type="ARBA" id="ARBA00022475"/>
    </source>
</evidence>
<keyword evidence="2 7" id="KW-0813">Transport</keyword>
<dbReference type="InterPro" id="IPR000515">
    <property type="entry name" value="MetI-like"/>
</dbReference>
<dbReference type="GO" id="GO:0055085">
    <property type="term" value="P:transmembrane transport"/>
    <property type="evidence" value="ECO:0007669"/>
    <property type="project" value="InterPro"/>
</dbReference>
<evidence type="ECO:0000256" key="7">
    <source>
        <dbReference type="RuleBase" id="RU363032"/>
    </source>
</evidence>
<evidence type="ECO:0000256" key="1">
    <source>
        <dbReference type="ARBA" id="ARBA00004651"/>
    </source>
</evidence>
<evidence type="ECO:0000259" key="8">
    <source>
        <dbReference type="PROSITE" id="PS50928"/>
    </source>
</evidence>
<gene>
    <name evidence="9" type="ORF">C492_15411</name>
</gene>
<comment type="caution">
    <text evidence="9">The sequence shown here is derived from an EMBL/GenBank/DDBJ whole genome shotgun (WGS) entry which is preliminary data.</text>
</comment>
<dbReference type="PATRIC" id="fig|1227498.3.peg.3023"/>
<accession>L9X1R8</accession>
<dbReference type="Proteomes" id="UP000011531">
    <property type="component" value="Unassembled WGS sequence"/>
</dbReference>
<dbReference type="STRING" id="1227498.C492_15411"/>
<organism evidence="9 10">
    <name type="scientific">Natronococcus jeotgali DSM 18795</name>
    <dbReference type="NCBI Taxonomy" id="1227498"/>
    <lineage>
        <taxon>Archaea</taxon>
        <taxon>Methanobacteriati</taxon>
        <taxon>Methanobacteriota</taxon>
        <taxon>Stenosarchaea group</taxon>
        <taxon>Halobacteria</taxon>
        <taxon>Halobacteriales</taxon>
        <taxon>Natrialbaceae</taxon>
        <taxon>Natronococcus</taxon>
    </lineage>
</organism>
<feature type="transmembrane region" description="Helical" evidence="7">
    <location>
        <begin position="233"/>
        <end position="256"/>
    </location>
</feature>
<evidence type="ECO:0000256" key="6">
    <source>
        <dbReference type="ARBA" id="ARBA00023136"/>
    </source>
</evidence>
<keyword evidence="10" id="KW-1185">Reference proteome</keyword>
<keyword evidence="5 7" id="KW-1133">Transmembrane helix</keyword>
<evidence type="ECO:0000256" key="4">
    <source>
        <dbReference type="ARBA" id="ARBA00022692"/>
    </source>
</evidence>
<comment type="subcellular location">
    <subcellularLocation>
        <location evidence="1 7">Cell membrane</location>
        <topology evidence="1 7">Multi-pass membrane protein</topology>
    </subcellularLocation>
</comment>